<dbReference type="GO" id="GO:0003723">
    <property type="term" value="F:RNA binding"/>
    <property type="evidence" value="ECO:0007669"/>
    <property type="project" value="TreeGrafter"/>
</dbReference>
<comment type="caution">
    <text evidence="7">The sequence shown here is derived from an EMBL/GenBank/DDBJ whole genome shotgun (WGS) entry which is preliminary data.</text>
</comment>
<accession>A0A0G0HID5</accession>
<evidence type="ECO:0000313" key="8">
    <source>
        <dbReference type="Proteomes" id="UP000034471"/>
    </source>
</evidence>
<protein>
    <recommendedName>
        <fullName evidence="5">30S ribosomal protein S9</fullName>
    </recommendedName>
</protein>
<dbReference type="NCBIfam" id="NF001099">
    <property type="entry name" value="PRK00132.1"/>
    <property type="match status" value="1"/>
</dbReference>
<dbReference type="AlphaFoldDB" id="A0A0G0HID5"/>
<evidence type="ECO:0000256" key="5">
    <source>
        <dbReference type="RuleBase" id="RU003816"/>
    </source>
</evidence>
<comment type="similarity">
    <text evidence="1 4">Belongs to the universal ribosomal protein uS9 family.</text>
</comment>
<dbReference type="PROSITE" id="PS00360">
    <property type="entry name" value="RIBOSOMAL_S9"/>
    <property type="match status" value="1"/>
</dbReference>
<evidence type="ECO:0000256" key="3">
    <source>
        <dbReference type="ARBA" id="ARBA00023274"/>
    </source>
</evidence>
<name>A0A0G0HID5_9BACT</name>
<evidence type="ECO:0000256" key="6">
    <source>
        <dbReference type="SAM" id="MobiDB-lite"/>
    </source>
</evidence>
<reference evidence="7 8" key="1">
    <citation type="journal article" date="2015" name="Nature">
        <title>rRNA introns, odd ribosomes, and small enigmatic genomes across a large radiation of phyla.</title>
        <authorList>
            <person name="Brown C.T."/>
            <person name="Hug L.A."/>
            <person name="Thomas B.C."/>
            <person name="Sharon I."/>
            <person name="Castelle C.J."/>
            <person name="Singh A."/>
            <person name="Wilkins M.J."/>
            <person name="Williams K.H."/>
            <person name="Banfield J.F."/>
        </authorList>
    </citation>
    <scope>NUCLEOTIDE SEQUENCE [LARGE SCALE GENOMIC DNA]</scope>
</reference>
<evidence type="ECO:0000256" key="4">
    <source>
        <dbReference type="RuleBase" id="RU003815"/>
    </source>
</evidence>
<dbReference type="GO" id="GO:0022627">
    <property type="term" value="C:cytosolic small ribosomal subunit"/>
    <property type="evidence" value="ECO:0007669"/>
    <property type="project" value="TreeGrafter"/>
</dbReference>
<proteinExistence type="inferred from homology"/>
<keyword evidence="2 4" id="KW-0689">Ribosomal protein</keyword>
<dbReference type="GO" id="GO:0006412">
    <property type="term" value="P:translation"/>
    <property type="evidence" value="ECO:0007669"/>
    <property type="project" value="InterPro"/>
</dbReference>
<dbReference type="Gene3D" id="3.30.230.10">
    <property type="match status" value="1"/>
</dbReference>
<evidence type="ECO:0000256" key="2">
    <source>
        <dbReference type="ARBA" id="ARBA00022980"/>
    </source>
</evidence>
<feature type="region of interest" description="Disordered" evidence="6">
    <location>
        <begin position="129"/>
        <end position="151"/>
    </location>
</feature>
<dbReference type="InterPro" id="IPR020568">
    <property type="entry name" value="Ribosomal_Su5_D2-typ_SF"/>
</dbReference>
<dbReference type="STRING" id="1618481.US54_C0012G0032"/>
<dbReference type="InterPro" id="IPR000754">
    <property type="entry name" value="Ribosomal_uS9"/>
</dbReference>
<dbReference type="InterPro" id="IPR020574">
    <property type="entry name" value="Ribosomal_uS9_CS"/>
</dbReference>
<dbReference type="PANTHER" id="PTHR21569:SF1">
    <property type="entry name" value="SMALL RIBOSOMAL SUBUNIT PROTEIN US9M"/>
    <property type="match status" value="1"/>
</dbReference>
<dbReference type="EMBL" id="LBTJ01000012">
    <property type="protein sequence ID" value="KKQ38335.1"/>
    <property type="molecule type" value="Genomic_DNA"/>
</dbReference>
<dbReference type="InterPro" id="IPR014721">
    <property type="entry name" value="Ribsml_uS5_D2-typ_fold_subgr"/>
</dbReference>
<dbReference type="Proteomes" id="UP000034471">
    <property type="component" value="Unassembled WGS sequence"/>
</dbReference>
<gene>
    <name evidence="7" type="ORF">US54_C0012G0032</name>
</gene>
<dbReference type="GO" id="GO:0003735">
    <property type="term" value="F:structural constituent of ribosome"/>
    <property type="evidence" value="ECO:0007669"/>
    <property type="project" value="InterPro"/>
</dbReference>
<dbReference type="PANTHER" id="PTHR21569">
    <property type="entry name" value="RIBOSOMAL PROTEIN S9"/>
    <property type="match status" value="1"/>
</dbReference>
<dbReference type="InterPro" id="IPR023035">
    <property type="entry name" value="Ribosomal_uS9_bac/plastid"/>
</dbReference>
<keyword evidence="3 4" id="KW-0687">Ribonucleoprotein</keyword>
<sequence length="151" mass="16930">MAAKKKNIEYYQAVGRRKESTARVRLYIVSKRDKTVDVRGSAIKQGSIIINGKLADDYFPRSAEKTLLAKPFVLTENVDRFVVSILVKGGGKSGQLEATVHGIARALCLVDAKHRTTLRKEGLLTRDPRVRERRKVGMGGKARRKKQSPKR</sequence>
<dbReference type="Pfam" id="PF00380">
    <property type="entry name" value="Ribosomal_S9"/>
    <property type="match status" value="1"/>
</dbReference>
<organism evidence="7 8">
    <name type="scientific">Candidatus Roizmanbacteria bacterium GW2011_GWA2_37_7</name>
    <dbReference type="NCBI Taxonomy" id="1618481"/>
    <lineage>
        <taxon>Bacteria</taxon>
        <taxon>Candidatus Roizmaniibacteriota</taxon>
    </lineage>
</organism>
<dbReference type="SUPFAM" id="SSF54211">
    <property type="entry name" value="Ribosomal protein S5 domain 2-like"/>
    <property type="match status" value="1"/>
</dbReference>
<feature type="compositionally biased region" description="Basic residues" evidence="6">
    <location>
        <begin position="131"/>
        <end position="151"/>
    </location>
</feature>
<evidence type="ECO:0000313" key="7">
    <source>
        <dbReference type="EMBL" id="KKQ38335.1"/>
    </source>
</evidence>
<evidence type="ECO:0000256" key="1">
    <source>
        <dbReference type="ARBA" id="ARBA00005251"/>
    </source>
</evidence>